<dbReference type="PaxDb" id="65489-OBART03G35690.1"/>
<dbReference type="Proteomes" id="UP000026960">
    <property type="component" value="Chromosome 3"/>
</dbReference>
<protein>
    <submittedName>
        <fullName evidence="2">Uncharacterized protein</fullName>
    </submittedName>
</protein>
<reference evidence="2" key="2">
    <citation type="submission" date="2015-03" db="UniProtKB">
        <authorList>
            <consortium name="EnsemblPlants"/>
        </authorList>
    </citation>
    <scope>IDENTIFICATION</scope>
</reference>
<feature type="compositionally biased region" description="Gly residues" evidence="1">
    <location>
        <begin position="133"/>
        <end position="142"/>
    </location>
</feature>
<reference evidence="2" key="1">
    <citation type="journal article" date="2009" name="Rice">
        <title>De Novo Next Generation Sequencing of Plant Genomes.</title>
        <authorList>
            <person name="Rounsley S."/>
            <person name="Marri P.R."/>
            <person name="Yu Y."/>
            <person name="He R."/>
            <person name="Sisneros N."/>
            <person name="Goicoechea J.L."/>
            <person name="Lee S.J."/>
            <person name="Angelova A."/>
            <person name="Kudrna D."/>
            <person name="Luo M."/>
            <person name="Affourtit J."/>
            <person name="Desany B."/>
            <person name="Knight J."/>
            <person name="Niazi F."/>
            <person name="Egholm M."/>
            <person name="Wing R.A."/>
        </authorList>
    </citation>
    <scope>NUCLEOTIDE SEQUENCE [LARGE SCALE GENOMIC DNA]</scope>
    <source>
        <strain evidence="2">cv. IRGC 105608</strain>
    </source>
</reference>
<feature type="region of interest" description="Disordered" evidence="1">
    <location>
        <begin position="122"/>
        <end position="142"/>
    </location>
</feature>
<evidence type="ECO:0000313" key="2">
    <source>
        <dbReference type="EnsemblPlants" id="OBART03G35690.1"/>
    </source>
</evidence>
<name>A0A0D3FPL2_9ORYZ</name>
<sequence>MERVPLLGDAFLSAPRQLFVGSHCVGAWGARGHGYRTCDFPFYPISPSTLDLIAGRRPTAVGKNPRRLQERERGDGDGDDGSTAATTAPPSPPLEAPVLATEDHEDDVVVVVAAVATSSALASSARWRERGESGGGGGGWGG</sequence>
<evidence type="ECO:0000313" key="3">
    <source>
        <dbReference type="Proteomes" id="UP000026960"/>
    </source>
</evidence>
<organism evidence="2">
    <name type="scientific">Oryza barthii</name>
    <dbReference type="NCBI Taxonomy" id="65489"/>
    <lineage>
        <taxon>Eukaryota</taxon>
        <taxon>Viridiplantae</taxon>
        <taxon>Streptophyta</taxon>
        <taxon>Embryophyta</taxon>
        <taxon>Tracheophyta</taxon>
        <taxon>Spermatophyta</taxon>
        <taxon>Magnoliopsida</taxon>
        <taxon>Liliopsida</taxon>
        <taxon>Poales</taxon>
        <taxon>Poaceae</taxon>
        <taxon>BOP clade</taxon>
        <taxon>Oryzoideae</taxon>
        <taxon>Oryzeae</taxon>
        <taxon>Oryzinae</taxon>
        <taxon>Oryza</taxon>
    </lineage>
</organism>
<dbReference type="EnsemblPlants" id="OBART03G35690.1">
    <property type="protein sequence ID" value="OBART03G35690.1"/>
    <property type="gene ID" value="OBART03G35690"/>
</dbReference>
<dbReference type="Gramene" id="OBART03G35690.1">
    <property type="protein sequence ID" value="OBART03G35690.1"/>
    <property type="gene ID" value="OBART03G35690"/>
</dbReference>
<proteinExistence type="predicted"/>
<keyword evidence="3" id="KW-1185">Reference proteome</keyword>
<dbReference type="HOGENOM" id="CLU_110908_0_0_1"/>
<feature type="compositionally biased region" description="Basic and acidic residues" evidence="1">
    <location>
        <begin position="67"/>
        <end position="76"/>
    </location>
</feature>
<evidence type="ECO:0000256" key="1">
    <source>
        <dbReference type="SAM" id="MobiDB-lite"/>
    </source>
</evidence>
<accession>A0A0D3FPL2</accession>
<feature type="region of interest" description="Disordered" evidence="1">
    <location>
        <begin position="55"/>
        <end position="102"/>
    </location>
</feature>
<dbReference type="AlphaFoldDB" id="A0A0D3FPL2"/>